<dbReference type="RefSeq" id="WP_108737921.1">
    <property type="nucleotide sequence ID" value="NZ_CP020919.1"/>
</dbReference>
<evidence type="ECO:0000313" key="2">
    <source>
        <dbReference type="EMBL" id="AWG26397.1"/>
    </source>
</evidence>
<evidence type="ECO:0008006" key="4">
    <source>
        <dbReference type="Google" id="ProtNLM"/>
    </source>
</evidence>
<dbReference type="Proteomes" id="UP000244677">
    <property type="component" value="Chromosome"/>
</dbReference>
<reference evidence="2 3" key="1">
    <citation type="submission" date="2017-04" db="EMBL/GenBank/DDBJ databases">
        <title>Complete genome sequence of Flavobacterium kingsejong AJ004.</title>
        <authorList>
            <person name="Lee P.C."/>
        </authorList>
    </citation>
    <scope>NUCLEOTIDE SEQUENCE [LARGE SCALE GENOMIC DNA]</scope>
    <source>
        <strain evidence="2 3">AJ004</strain>
    </source>
</reference>
<keyword evidence="1" id="KW-1133">Transmembrane helix</keyword>
<dbReference type="AlphaFoldDB" id="A0A2S1LRK3"/>
<gene>
    <name evidence="2" type="ORF">FK004_14760</name>
</gene>
<dbReference type="KEGG" id="fki:FK004_14760"/>
<feature type="transmembrane region" description="Helical" evidence="1">
    <location>
        <begin position="9"/>
        <end position="28"/>
    </location>
</feature>
<name>A0A2S1LRK3_9FLAO</name>
<keyword evidence="1" id="KW-0472">Membrane</keyword>
<dbReference type="OrthoDB" id="1274170at2"/>
<protein>
    <recommendedName>
        <fullName evidence="4">DUF3311 domain-containing protein</fullName>
    </recommendedName>
</protein>
<evidence type="ECO:0000256" key="1">
    <source>
        <dbReference type="SAM" id="Phobius"/>
    </source>
</evidence>
<sequence>MKRRHEQKLVIVTISLLALLNIPIITLFKSTESIVGFPVIYIYIFSCWLASIIISYIIINHFYE</sequence>
<keyword evidence="1" id="KW-0812">Transmembrane</keyword>
<keyword evidence="3" id="KW-1185">Reference proteome</keyword>
<accession>A0A2S1LRK3</accession>
<evidence type="ECO:0000313" key="3">
    <source>
        <dbReference type="Proteomes" id="UP000244677"/>
    </source>
</evidence>
<feature type="transmembrane region" description="Helical" evidence="1">
    <location>
        <begin position="40"/>
        <end position="59"/>
    </location>
</feature>
<proteinExistence type="predicted"/>
<dbReference type="EMBL" id="CP020919">
    <property type="protein sequence ID" value="AWG26397.1"/>
    <property type="molecule type" value="Genomic_DNA"/>
</dbReference>
<organism evidence="2 3">
    <name type="scientific">Flavobacterium kingsejongi</name>
    <dbReference type="NCBI Taxonomy" id="1678728"/>
    <lineage>
        <taxon>Bacteria</taxon>
        <taxon>Pseudomonadati</taxon>
        <taxon>Bacteroidota</taxon>
        <taxon>Flavobacteriia</taxon>
        <taxon>Flavobacteriales</taxon>
        <taxon>Flavobacteriaceae</taxon>
        <taxon>Flavobacterium</taxon>
    </lineage>
</organism>